<sequence>MRLTRRSSAIVIAVALTILILYAFSTTTHVRFEDGIAAVHLQEHPSLDSQSSKPAGQEPAEEAAAAEATAVYKFDVKNDLMIKSRSNPSGDANRIDSMGLTERLFNPAILELPTGSQHNFLIIARMAHIPDTINGKEYSRGRELAFFANLEHDDEGAPVIRRSGDWNRTILEGEGYAGPEHHCESEDAMDKYIGPEDAKLYWMHTGAPILIFTHQVPYEGECQGMFMIDARAAVPELIAAFGSHASLLPKIELTKPRQVRRPRQEVKETSWSYRFEREKNWVPFQHPPLADDPDTTNPDDLFFHVQAESPRIYRFVPDQKYVANVTEPPTPQTCLMDNVAEGLHQGTPLLSLTLCKRGECVPDKHNTILLGLVQRRQVSPYTWYDSRIVTWNATAPFAFRSVSKRVIYQGTQEQQYNWNCGLIYHWNSTVVPQNRSHGYLDDEMWITYGVTDRKAGWVDVMPEDLLKDHTICK</sequence>
<feature type="non-terminal residue" evidence="1">
    <location>
        <position position="473"/>
    </location>
</feature>
<protein>
    <submittedName>
        <fullName evidence="1">Uncharacterized protein</fullName>
    </submittedName>
</protein>
<comment type="caution">
    <text evidence="1">The sequence shown here is derived from an EMBL/GenBank/DDBJ whole genome shotgun (WGS) entry which is preliminary data.</text>
</comment>
<dbReference type="OrthoDB" id="2522565at2759"/>
<reference evidence="1" key="2">
    <citation type="submission" date="2021-08" db="EMBL/GenBank/DDBJ databases">
        <authorList>
            <person name="Gostincar C."/>
            <person name="Sun X."/>
            <person name="Song Z."/>
            <person name="Gunde-Cimerman N."/>
        </authorList>
    </citation>
    <scope>NUCLEOTIDE SEQUENCE</scope>
    <source>
        <strain evidence="1">EXF-8016</strain>
    </source>
</reference>
<name>A0A9P8KAQ9_AURME</name>
<accession>A0A9P8KAQ9</accession>
<organism evidence="1 2">
    <name type="scientific">Aureobasidium melanogenum</name>
    <name type="common">Aureobasidium pullulans var. melanogenum</name>
    <dbReference type="NCBI Taxonomy" id="46634"/>
    <lineage>
        <taxon>Eukaryota</taxon>
        <taxon>Fungi</taxon>
        <taxon>Dikarya</taxon>
        <taxon>Ascomycota</taxon>
        <taxon>Pezizomycotina</taxon>
        <taxon>Dothideomycetes</taxon>
        <taxon>Dothideomycetidae</taxon>
        <taxon>Dothideales</taxon>
        <taxon>Saccotheciaceae</taxon>
        <taxon>Aureobasidium</taxon>
    </lineage>
</organism>
<dbReference type="Proteomes" id="UP000767238">
    <property type="component" value="Unassembled WGS sequence"/>
</dbReference>
<gene>
    <name evidence="1" type="ORF">KCV03_g941</name>
</gene>
<dbReference type="EMBL" id="JAHFYH010000004">
    <property type="protein sequence ID" value="KAH0233557.1"/>
    <property type="molecule type" value="Genomic_DNA"/>
</dbReference>
<evidence type="ECO:0000313" key="1">
    <source>
        <dbReference type="EMBL" id="KAH0233557.1"/>
    </source>
</evidence>
<proteinExistence type="predicted"/>
<reference evidence="1" key="1">
    <citation type="journal article" date="2021" name="J Fungi (Basel)">
        <title>Virulence traits and population genomics of the black yeast Aureobasidium melanogenum.</title>
        <authorList>
            <person name="Cernosa A."/>
            <person name="Sun X."/>
            <person name="Gostincar C."/>
            <person name="Fang C."/>
            <person name="Gunde-Cimerman N."/>
            <person name="Song Z."/>
        </authorList>
    </citation>
    <scope>NUCLEOTIDE SEQUENCE</scope>
    <source>
        <strain evidence="1">EXF-8016</strain>
    </source>
</reference>
<dbReference type="AlphaFoldDB" id="A0A9P8KAQ9"/>
<evidence type="ECO:0000313" key="2">
    <source>
        <dbReference type="Proteomes" id="UP000767238"/>
    </source>
</evidence>